<organism evidence="1 2">
    <name type="scientific">Neiella holothuriorum</name>
    <dbReference type="NCBI Taxonomy" id="2870530"/>
    <lineage>
        <taxon>Bacteria</taxon>
        <taxon>Pseudomonadati</taxon>
        <taxon>Pseudomonadota</taxon>
        <taxon>Gammaproteobacteria</taxon>
        <taxon>Alteromonadales</taxon>
        <taxon>Echinimonadaceae</taxon>
        <taxon>Neiella</taxon>
    </lineage>
</organism>
<reference evidence="1" key="1">
    <citation type="submission" date="2021-07" db="EMBL/GenBank/DDBJ databases">
        <title>Neiella marina sp. nov., isolated from the intestinal content of sea cucumber Apostichopus japonicus.</title>
        <authorList>
            <person name="Bai X."/>
        </authorList>
    </citation>
    <scope>NUCLEOTIDE SEQUENCE</scope>
    <source>
        <strain evidence="1">126</strain>
    </source>
</reference>
<evidence type="ECO:0000313" key="1">
    <source>
        <dbReference type="EMBL" id="MBW8190553.1"/>
    </source>
</evidence>
<accession>A0ABS7EF53</accession>
<protein>
    <submittedName>
        <fullName evidence="1">Uncharacterized protein</fullName>
    </submittedName>
</protein>
<name>A0ABS7EF53_9GAMM</name>
<gene>
    <name evidence="1" type="ORF">K0504_05845</name>
</gene>
<keyword evidence="2" id="KW-1185">Reference proteome</keyword>
<proteinExistence type="predicted"/>
<dbReference type="Proteomes" id="UP001166251">
    <property type="component" value="Unassembled WGS sequence"/>
</dbReference>
<dbReference type="RefSeq" id="WP_220103243.1">
    <property type="nucleotide sequence ID" value="NZ_JAHZSS010000005.1"/>
</dbReference>
<comment type="caution">
    <text evidence="1">The sequence shown here is derived from an EMBL/GenBank/DDBJ whole genome shotgun (WGS) entry which is preliminary data.</text>
</comment>
<evidence type="ECO:0000313" key="2">
    <source>
        <dbReference type="Proteomes" id="UP001166251"/>
    </source>
</evidence>
<dbReference type="EMBL" id="JAHZSS010000005">
    <property type="protein sequence ID" value="MBW8190553.1"/>
    <property type="molecule type" value="Genomic_DNA"/>
</dbReference>
<sequence length="159" mass="17908">MFKSWMKYLSVFALGFGFCVVLHVDELTQSEEISANGSEQNEVMSRKLNHSATAKLLITMSNRYARFSMCDLDSTKKYDIASMFILNSMLLGSMTVQPDEIHKENFTVSVSLMSLLKQSTSGKLFSSLLAKTEEYRAEHLSYDCNKVSDVVDVVSEVCK</sequence>